<reference evidence="2" key="1">
    <citation type="submission" date="2017-03" db="EMBL/GenBank/DDBJ databases">
        <title>Phytopthora megakarya and P. palmivora, two closely related causual agents of cacao black pod achieved similar genome size and gene model numbers by different mechanisms.</title>
        <authorList>
            <person name="Ali S."/>
            <person name="Shao J."/>
            <person name="Larry D.J."/>
            <person name="Kronmiller B."/>
            <person name="Shen D."/>
            <person name="Strem M.D."/>
            <person name="Melnick R.L."/>
            <person name="Guiltinan M.J."/>
            <person name="Tyler B.M."/>
            <person name="Meinhardt L.W."/>
            <person name="Bailey B.A."/>
        </authorList>
    </citation>
    <scope>NUCLEOTIDE SEQUENCE [LARGE SCALE GENOMIC DNA]</scope>
    <source>
        <strain evidence="2">zdho120</strain>
    </source>
</reference>
<comment type="caution">
    <text evidence="1">The sequence shown here is derived from an EMBL/GenBank/DDBJ whole genome shotgun (WGS) entry which is preliminary data.</text>
</comment>
<evidence type="ECO:0000313" key="1">
    <source>
        <dbReference type="EMBL" id="OWZ04404.1"/>
    </source>
</evidence>
<evidence type="ECO:0008006" key="3">
    <source>
        <dbReference type="Google" id="ProtNLM"/>
    </source>
</evidence>
<dbReference type="Proteomes" id="UP000198211">
    <property type="component" value="Unassembled WGS sequence"/>
</dbReference>
<dbReference type="OrthoDB" id="10307852at2759"/>
<organism evidence="1 2">
    <name type="scientific">Phytophthora megakarya</name>
    <dbReference type="NCBI Taxonomy" id="4795"/>
    <lineage>
        <taxon>Eukaryota</taxon>
        <taxon>Sar</taxon>
        <taxon>Stramenopiles</taxon>
        <taxon>Oomycota</taxon>
        <taxon>Peronosporomycetes</taxon>
        <taxon>Peronosporales</taxon>
        <taxon>Peronosporaceae</taxon>
        <taxon>Phytophthora</taxon>
    </lineage>
</organism>
<keyword evidence="2" id="KW-1185">Reference proteome</keyword>
<sequence length="159" mass="18025">MSTTTRVKVKVTIIWNTVYEFEFWVMDHSAGSEEVFGTDFMISAGIGLDLYNATAKFPGKEMVMPVKAISADEYSAEGMHVTGGPTKRLQIPAGEWIEFRLQNVNIFRNSRCLGVAHYCADPDDQSVQKRTANFAWVPPGFMPKQAGYLPIDFRKYEQW</sequence>
<accession>A0A225VH11</accession>
<name>A0A225VH11_9STRA</name>
<dbReference type="EMBL" id="NBNE01004988">
    <property type="protein sequence ID" value="OWZ04404.1"/>
    <property type="molecule type" value="Genomic_DNA"/>
</dbReference>
<dbReference type="AlphaFoldDB" id="A0A225VH11"/>
<proteinExistence type="predicted"/>
<evidence type="ECO:0000313" key="2">
    <source>
        <dbReference type="Proteomes" id="UP000198211"/>
    </source>
</evidence>
<protein>
    <recommendedName>
        <fullName evidence="3">Eukaryotic/viral aspartic protease</fullName>
    </recommendedName>
</protein>
<gene>
    <name evidence="1" type="ORF">PHMEG_00023702</name>
</gene>